<sequence>MNDLVLAKYCSTHFAEEIVNEARHLMRSSFLKVDSITNKIYKEIVYGALQPMADIDIRRYFGTKVSKG</sequence>
<proteinExistence type="predicted"/>
<name>A0ABW3D0V4_9FLAO</name>
<evidence type="ECO:0000313" key="2">
    <source>
        <dbReference type="Proteomes" id="UP001596978"/>
    </source>
</evidence>
<gene>
    <name evidence="1" type="ORF">ACFQ1M_15330</name>
</gene>
<comment type="caution">
    <text evidence="1">The sequence shown here is derived from an EMBL/GenBank/DDBJ whole genome shotgun (WGS) entry which is preliminary data.</text>
</comment>
<organism evidence="1 2">
    <name type="scientific">Sungkyunkwania multivorans</name>
    <dbReference type="NCBI Taxonomy" id="1173618"/>
    <lineage>
        <taxon>Bacteria</taxon>
        <taxon>Pseudomonadati</taxon>
        <taxon>Bacteroidota</taxon>
        <taxon>Flavobacteriia</taxon>
        <taxon>Flavobacteriales</taxon>
        <taxon>Flavobacteriaceae</taxon>
        <taxon>Sungkyunkwania</taxon>
    </lineage>
</organism>
<protein>
    <submittedName>
        <fullName evidence="1">Uncharacterized protein</fullName>
    </submittedName>
</protein>
<dbReference type="EMBL" id="JBHTJH010000017">
    <property type="protein sequence ID" value="MFD0863588.1"/>
    <property type="molecule type" value="Genomic_DNA"/>
</dbReference>
<reference evidence="2" key="1">
    <citation type="journal article" date="2019" name="Int. J. Syst. Evol. Microbiol.">
        <title>The Global Catalogue of Microorganisms (GCM) 10K type strain sequencing project: providing services to taxonomists for standard genome sequencing and annotation.</title>
        <authorList>
            <consortium name="The Broad Institute Genomics Platform"/>
            <consortium name="The Broad Institute Genome Sequencing Center for Infectious Disease"/>
            <person name="Wu L."/>
            <person name="Ma J."/>
        </authorList>
    </citation>
    <scope>NUCLEOTIDE SEQUENCE [LARGE SCALE GENOMIC DNA]</scope>
    <source>
        <strain evidence="2">CCUG 62952</strain>
    </source>
</reference>
<dbReference type="Proteomes" id="UP001596978">
    <property type="component" value="Unassembled WGS sequence"/>
</dbReference>
<keyword evidence="2" id="KW-1185">Reference proteome</keyword>
<accession>A0ABW3D0V4</accession>
<evidence type="ECO:0000313" key="1">
    <source>
        <dbReference type="EMBL" id="MFD0863588.1"/>
    </source>
</evidence>
<dbReference type="RefSeq" id="WP_386409762.1">
    <property type="nucleotide sequence ID" value="NZ_JBHTJH010000017.1"/>
</dbReference>